<dbReference type="InterPro" id="IPR023614">
    <property type="entry name" value="Porin_dom_sf"/>
</dbReference>
<feature type="chain" id="PRO_5013136890" description="Porin domain-containing protein" evidence="1">
    <location>
        <begin position="43"/>
        <end position="363"/>
    </location>
</feature>
<organism evidence="2 3">
    <name type="scientific">Crenothrix polyspora</name>
    <dbReference type="NCBI Taxonomy" id="360316"/>
    <lineage>
        <taxon>Bacteria</taxon>
        <taxon>Pseudomonadati</taxon>
        <taxon>Pseudomonadota</taxon>
        <taxon>Gammaproteobacteria</taxon>
        <taxon>Methylococcales</taxon>
        <taxon>Crenotrichaceae</taxon>
        <taxon>Crenothrix</taxon>
    </lineage>
</organism>
<dbReference type="RefSeq" id="WP_256969563.1">
    <property type="nucleotide sequence ID" value="NZ_FUKJ01000252.1"/>
</dbReference>
<accession>A0A1R4HAP1</accession>
<proteinExistence type="predicted"/>
<sequence>MGTKARDCASRGHPVALIRRALKVFAAGLMAILAISSNAVLAQDSDNAYQLGHGYKLGNTGIHLGGYASVHGAGFGDAPWSLELSDLSLFVTWDTGSKLRFFSEIEIEDGLHVGQHTGLTTRDGYFKLERLYLDYLVNDRVTVRIGKMLTPVGQWNLLHVDPLLWTTTRPVATENLFSEHVSGVMVHGTIPFGDQSVDYSVYGDYSSTLDARPITGVSNFDNALGARLRYNISDDLQIGLSYSDFTLQGRTNSRSHLLGLDGAWTYQRFAFNSEIVYRYNDVEINQHVWQGYIQGVSALKGHVYGVARYEFFDQVNGQLGQVGVLGLAYHPRPPLIWKLEYRLGTNNRYLAPDGVFASFAVLF</sequence>
<evidence type="ECO:0000256" key="1">
    <source>
        <dbReference type="SAM" id="SignalP"/>
    </source>
</evidence>
<dbReference type="SUPFAM" id="SSF56935">
    <property type="entry name" value="Porins"/>
    <property type="match status" value="1"/>
</dbReference>
<reference evidence="3" key="1">
    <citation type="submission" date="2017-02" db="EMBL/GenBank/DDBJ databases">
        <authorList>
            <person name="Daims H."/>
        </authorList>
    </citation>
    <scope>NUCLEOTIDE SEQUENCE [LARGE SCALE GENOMIC DNA]</scope>
</reference>
<keyword evidence="3" id="KW-1185">Reference proteome</keyword>
<dbReference type="Proteomes" id="UP000195442">
    <property type="component" value="Unassembled WGS sequence"/>
</dbReference>
<protein>
    <recommendedName>
        <fullName evidence="4">Porin domain-containing protein</fullName>
    </recommendedName>
</protein>
<dbReference type="AlphaFoldDB" id="A0A1R4HAP1"/>
<keyword evidence="1" id="KW-0732">Signal</keyword>
<evidence type="ECO:0000313" key="3">
    <source>
        <dbReference type="Proteomes" id="UP000195442"/>
    </source>
</evidence>
<gene>
    <name evidence="2" type="ORF">CRENPOLYSF2_3250003</name>
</gene>
<evidence type="ECO:0008006" key="4">
    <source>
        <dbReference type="Google" id="ProtNLM"/>
    </source>
</evidence>
<feature type="signal peptide" evidence="1">
    <location>
        <begin position="1"/>
        <end position="42"/>
    </location>
</feature>
<name>A0A1R4HAP1_9GAMM</name>
<dbReference type="Gene3D" id="2.40.160.10">
    <property type="entry name" value="Porin"/>
    <property type="match status" value="1"/>
</dbReference>
<dbReference type="EMBL" id="FUKJ01000252">
    <property type="protein sequence ID" value="SJM93332.1"/>
    <property type="molecule type" value="Genomic_DNA"/>
</dbReference>
<evidence type="ECO:0000313" key="2">
    <source>
        <dbReference type="EMBL" id="SJM93332.1"/>
    </source>
</evidence>